<dbReference type="EMBL" id="JBIHSE010000004">
    <property type="protein sequence ID" value="MFH0274902.1"/>
    <property type="molecule type" value="Genomic_DNA"/>
</dbReference>
<dbReference type="InterPro" id="IPR009228">
    <property type="entry name" value="Capsid_scaffold_GpO"/>
</dbReference>
<feature type="region of interest" description="Disordered" evidence="1">
    <location>
        <begin position="301"/>
        <end position="327"/>
    </location>
</feature>
<protein>
    <submittedName>
        <fullName evidence="2">GPO family capsid scaffolding protein</fullName>
    </submittedName>
</protein>
<dbReference type="Proteomes" id="UP001607221">
    <property type="component" value="Unassembled WGS sequence"/>
</dbReference>
<dbReference type="Pfam" id="PF05929">
    <property type="entry name" value="Phage_GPO"/>
    <property type="match status" value="1"/>
</dbReference>
<proteinExistence type="predicted"/>
<organism evidence="2 3">
    <name type="scientific">Vibrio jasicida</name>
    <dbReference type="NCBI Taxonomy" id="766224"/>
    <lineage>
        <taxon>Bacteria</taxon>
        <taxon>Pseudomonadati</taxon>
        <taxon>Pseudomonadota</taxon>
        <taxon>Gammaproteobacteria</taxon>
        <taxon>Vibrionales</taxon>
        <taxon>Vibrionaceae</taxon>
        <taxon>Vibrio</taxon>
    </lineage>
</organism>
<evidence type="ECO:0000313" key="2">
    <source>
        <dbReference type="EMBL" id="MFH0274902.1"/>
    </source>
</evidence>
<dbReference type="RefSeq" id="WP_394633205.1">
    <property type="nucleotide sequence ID" value="NZ_JBIHSE010000004.1"/>
</dbReference>
<name>A0ABW7JEU0_9VIBR</name>
<feature type="region of interest" description="Disordered" evidence="1">
    <location>
        <begin position="264"/>
        <end position="286"/>
    </location>
</feature>
<reference evidence="2 3" key="1">
    <citation type="submission" date="2024-10" db="EMBL/GenBank/DDBJ databases">
        <authorList>
            <person name="Yibar A."/>
            <person name="Saticioglu I.B."/>
            <person name="Duman M."/>
            <person name="Ajmi N."/>
            <person name="Gurler F."/>
            <person name="Ay H."/>
            <person name="Onuk E."/>
            <person name="Guler S."/>
            <person name="Romalde J.L."/>
        </authorList>
    </citation>
    <scope>NUCLEOTIDE SEQUENCE [LARGE SCALE GENOMIC DNA]</scope>
    <source>
        <strain evidence="2 3">1-TCBS-A</strain>
    </source>
</reference>
<comment type="caution">
    <text evidence="2">The sequence shown here is derived from an EMBL/GenBank/DDBJ whole genome shotgun (WGS) entry which is preliminary data.</text>
</comment>
<evidence type="ECO:0000313" key="3">
    <source>
        <dbReference type="Proteomes" id="UP001607221"/>
    </source>
</evidence>
<accession>A0ABW7JEU0</accession>
<evidence type="ECO:0000256" key="1">
    <source>
        <dbReference type="SAM" id="MobiDB-lite"/>
    </source>
</evidence>
<sequence length="327" mass="36580">MALETGYKIIGTAGDTVDGRVIDEKWLKQLVKNYSTDKYVAVINLNHWNPKWYGTYGKVLSVKLTKNDEGKVCVAANIEPNQKLIDIAREEILFTSMEIDPDFQKSGEAYLIGLAVTPKPASVGTEQISFSSEPLQNYHTTDFYQFDFTDMAEPDQDTQEGKFRTWLKKFMTDSENQEEEPPMSGSGVDEKKLEELTTQLSSLTTLLSKQFSTENTPPKSSDDAVKLTEQLAPILEKHGIKLSIEQPKSDSERIDDLFSKIDELGKKLGNEPDKEKQPGDQADKKQLEELQQQISKISETLNLAINGEKPGTDAGEQANGKDDDSFV</sequence>
<keyword evidence="3" id="KW-1185">Reference proteome</keyword>
<gene>
    <name evidence="2" type="ORF">ACGRHZ_26875</name>
</gene>